<protein>
    <submittedName>
        <fullName evidence="1">Uncharacterized protein</fullName>
    </submittedName>
</protein>
<dbReference type="EMBL" id="JAPCWZ010000006">
    <property type="protein sequence ID" value="KAK8859669.1"/>
    <property type="molecule type" value="Genomic_DNA"/>
</dbReference>
<dbReference type="Proteomes" id="UP001390339">
    <property type="component" value="Unassembled WGS sequence"/>
</dbReference>
<evidence type="ECO:0000313" key="1">
    <source>
        <dbReference type="EMBL" id="KAK8859669.1"/>
    </source>
</evidence>
<reference evidence="1 2" key="1">
    <citation type="journal article" date="2024" name="IMA Fungus">
        <title>Apiospora arundinis, a panoply of carbohydrate-active enzymes and secondary metabolites.</title>
        <authorList>
            <person name="Sorensen T."/>
            <person name="Petersen C."/>
            <person name="Muurmann A.T."/>
            <person name="Christiansen J.V."/>
            <person name="Brundto M.L."/>
            <person name="Overgaard C.K."/>
            <person name="Boysen A.T."/>
            <person name="Wollenberg R.D."/>
            <person name="Larsen T.O."/>
            <person name="Sorensen J.L."/>
            <person name="Nielsen K.L."/>
            <person name="Sondergaard T.E."/>
        </authorList>
    </citation>
    <scope>NUCLEOTIDE SEQUENCE [LARGE SCALE GENOMIC DNA]</scope>
    <source>
        <strain evidence="1 2">AAU 773</strain>
    </source>
</reference>
<proteinExistence type="predicted"/>
<accession>A0ABR2IAC4</accession>
<comment type="caution">
    <text evidence="1">The sequence shown here is derived from an EMBL/GenBank/DDBJ whole genome shotgun (WGS) entry which is preliminary data.</text>
</comment>
<evidence type="ECO:0000313" key="2">
    <source>
        <dbReference type="Proteomes" id="UP001390339"/>
    </source>
</evidence>
<organism evidence="1 2">
    <name type="scientific">Apiospora arundinis</name>
    <dbReference type="NCBI Taxonomy" id="335852"/>
    <lineage>
        <taxon>Eukaryota</taxon>
        <taxon>Fungi</taxon>
        <taxon>Dikarya</taxon>
        <taxon>Ascomycota</taxon>
        <taxon>Pezizomycotina</taxon>
        <taxon>Sordariomycetes</taxon>
        <taxon>Xylariomycetidae</taxon>
        <taxon>Amphisphaeriales</taxon>
        <taxon>Apiosporaceae</taxon>
        <taxon>Apiospora</taxon>
    </lineage>
</organism>
<sequence length="30" mass="3645">MATTEFHLFGNLPPEIRHIIKRFKEQNVFM</sequence>
<gene>
    <name evidence="1" type="ORF">PGQ11_010403</name>
</gene>
<name>A0ABR2IAC4_9PEZI</name>
<keyword evidence="2" id="KW-1185">Reference proteome</keyword>